<keyword evidence="1" id="KW-0812">Transmembrane</keyword>
<keyword evidence="1" id="KW-0472">Membrane</keyword>
<keyword evidence="2" id="KW-0732">Signal</keyword>
<dbReference type="AlphaFoldDB" id="A0A494Y6M6"/>
<dbReference type="RefSeq" id="WP_120973620.1">
    <property type="nucleotide sequence ID" value="NZ_RBZM01000001.1"/>
</dbReference>
<proteinExistence type="predicted"/>
<feature type="signal peptide" evidence="2">
    <location>
        <begin position="1"/>
        <end position="20"/>
    </location>
</feature>
<sequence>MKLKKLLLMLLLSVSVLSLTGCVPGDGINNEHHLAGFFWGIWHGWIAPISLIIGLFKHHIRIYEINNTGWWYDLGFYIAVITGFGGLSISRRRKINKD</sequence>
<feature type="chain" id="PRO_5038380277" description="Lipoprotein" evidence="2">
    <location>
        <begin position="21"/>
        <end position="98"/>
    </location>
</feature>
<gene>
    <name evidence="3" type="ORF">D7Z26_00145</name>
</gene>
<protein>
    <recommendedName>
        <fullName evidence="5">Lipoprotein</fullName>
    </recommendedName>
</protein>
<reference evidence="3 4" key="1">
    <citation type="submission" date="2018-10" db="EMBL/GenBank/DDBJ databases">
        <title>Cohnella sp. M2MS4P-1, whole genome shotgun sequence.</title>
        <authorList>
            <person name="Tuo L."/>
        </authorList>
    </citation>
    <scope>NUCLEOTIDE SEQUENCE [LARGE SCALE GENOMIC DNA]</scope>
    <source>
        <strain evidence="3 4">M2MS4P-1</strain>
    </source>
</reference>
<organism evidence="3 4">
    <name type="scientific">Cohnella endophytica</name>
    <dbReference type="NCBI Taxonomy" id="2419778"/>
    <lineage>
        <taxon>Bacteria</taxon>
        <taxon>Bacillati</taxon>
        <taxon>Bacillota</taxon>
        <taxon>Bacilli</taxon>
        <taxon>Bacillales</taxon>
        <taxon>Paenibacillaceae</taxon>
        <taxon>Cohnella</taxon>
    </lineage>
</organism>
<dbReference type="PROSITE" id="PS51257">
    <property type="entry name" value="PROKAR_LIPOPROTEIN"/>
    <property type="match status" value="1"/>
</dbReference>
<evidence type="ECO:0000256" key="1">
    <source>
        <dbReference type="SAM" id="Phobius"/>
    </source>
</evidence>
<dbReference type="Proteomes" id="UP000282076">
    <property type="component" value="Unassembled WGS sequence"/>
</dbReference>
<dbReference type="OrthoDB" id="165386at2"/>
<accession>A0A494Y6M6</accession>
<name>A0A494Y6M6_9BACL</name>
<keyword evidence="1" id="KW-1133">Transmembrane helix</keyword>
<keyword evidence="4" id="KW-1185">Reference proteome</keyword>
<dbReference type="EMBL" id="RBZM01000001">
    <property type="protein sequence ID" value="RKP57964.1"/>
    <property type="molecule type" value="Genomic_DNA"/>
</dbReference>
<evidence type="ECO:0008006" key="5">
    <source>
        <dbReference type="Google" id="ProtNLM"/>
    </source>
</evidence>
<evidence type="ECO:0000313" key="4">
    <source>
        <dbReference type="Proteomes" id="UP000282076"/>
    </source>
</evidence>
<comment type="caution">
    <text evidence="3">The sequence shown here is derived from an EMBL/GenBank/DDBJ whole genome shotgun (WGS) entry which is preliminary data.</text>
</comment>
<feature type="transmembrane region" description="Helical" evidence="1">
    <location>
        <begin position="38"/>
        <end position="58"/>
    </location>
</feature>
<feature type="transmembrane region" description="Helical" evidence="1">
    <location>
        <begin position="70"/>
        <end position="89"/>
    </location>
</feature>
<evidence type="ECO:0000256" key="2">
    <source>
        <dbReference type="SAM" id="SignalP"/>
    </source>
</evidence>
<evidence type="ECO:0000313" key="3">
    <source>
        <dbReference type="EMBL" id="RKP57964.1"/>
    </source>
</evidence>